<name>A0A068QY00_9GAMM</name>
<organism evidence="1 2">
    <name type="scientific">Xenorhabdus poinarii G6</name>
    <dbReference type="NCBI Taxonomy" id="1354304"/>
    <lineage>
        <taxon>Bacteria</taxon>
        <taxon>Pseudomonadati</taxon>
        <taxon>Pseudomonadota</taxon>
        <taxon>Gammaproteobacteria</taxon>
        <taxon>Enterobacterales</taxon>
        <taxon>Morganellaceae</taxon>
        <taxon>Xenorhabdus</taxon>
    </lineage>
</organism>
<reference evidence="1 2" key="1">
    <citation type="submission" date="2013-07" db="EMBL/GenBank/DDBJ databases">
        <authorList>
            <person name="Genoscope - CEA"/>
        </authorList>
    </citation>
    <scope>NUCLEOTIDE SEQUENCE [LARGE SCALE GENOMIC DNA]</scope>
    <source>
        <strain evidence="1 2">G6</strain>
    </source>
</reference>
<dbReference type="KEGG" id="xpo:XPG1_0143"/>
<dbReference type="HOGENOM" id="CLU_2605258_0_0_6"/>
<proteinExistence type="predicted"/>
<evidence type="ECO:0000313" key="1">
    <source>
        <dbReference type="EMBL" id="CDG19798.1"/>
    </source>
</evidence>
<dbReference type="EMBL" id="FO704551">
    <property type="protein sequence ID" value="CDG19798.1"/>
    <property type="molecule type" value="Genomic_DNA"/>
</dbReference>
<dbReference type="Proteomes" id="UP000032735">
    <property type="component" value="Chromosome"/>
</dbReference>
<dbReference type="AlphaFoldDB" id="A0A068QY00"/>
<keyword evidence="2" id="KW-1185">Reference proteome</keyword>
<evidence type="ECO:0000313" key="2">
    <source>
        <dbReference type="Proteomes" id="UP000032735"/>
    </source>
</evidence>
<protein>
    <submittedName>
        <fullName evidence="1">Uncharacterized protein</fullName>
    </submittedName>
</protein>
<sequence length="79" mass="9500">MTLLRKNHEKICPKQFRFTQSYTFLQPFYTQSRCELSLVIDPILYPEIQSTDANLVFKVRYPTFESIMYQSPCQRDNLQ</sequence>
<gene>
    <name evidence="1" type="ORF">XPG1_0143</name>
</gene>
<accession>A0A068QY00</accession>